<keyword evidence="2" id="KW-1185">Reference proteome</keyword>
<evidence type="ECO:0000313" key="2">
    <source>
        <dbReference type="Proteomes" id="UP001216139"/>
    </source>
</evidence>
<dbReference type="SUPFAM" id="SSF50447">
    <property type="entry name" value="Translation proteins"/>
    <property type="match status" value="1"/>
</dbReference>
<evidence type="ECO:0000313" key="1">
    <source>
        <dbReference type="EMBL" id="WCT12925.1"/>
    </source>
</evidence>
<proteinExistence type="predicted"/>
<dbReference type="InterPro" id="IPR009000">
    <property type="entry name" value="Transl_B-barrel_sf"/>
</dbReference>
<dbReference type="EMBL" id="CP117167">
    <property type="protein sequence ID" value="WCT12925.1"/>
    <property type="molecule type" value="Genomic_DNA"/>
</dbReference>
<protein>
    <submittedName>
        <fullName evidence="1">Uncharacterized protein</fullName>
    </submittedName>
</protein>
<dbReference type="RefSeq" id="WP_273631198.1">
    <property type="nucleotide sequence ID" value="NZ_CP117167.1"/>
</dbReference>
<sequence length="95" mass="10143">MAVAATFRANKSFSIVGIGLVLTGDIINGEISVGNLIKVVDNNITAIYEIDAVEYVDYSGPQQSEIGLIIKVIDPSLEIDLNSISGKTITVFDKL</sequence>
<name>A0ABY7T9Y5_9SPHI</name>
<gene>
    <name evidence="1" type="ORF">PQO05_03125</name>
</gene>
<reference evidence="1 2" key="1">
    <citation type="submission" date="2023-02" db="EMBL/GenBank/DDBJ databases">
        <title>Genome sequence of Mucilaginibacter jinjuensis strain KACC 16571.</title>
        <authorList>
            <person name="Kim S."/>
            <person name="Heo J."/>
            <person name="Kwon S.-W."/>
        </authorList>
    </citation>
    <scope>NUCLEOTIDE SEQUENCE [LARGE SCALE GENOMIC DNA]</scope>
    <source>
        <strain evidence="1 2">KACC 16571</strain>
    </source>
</reference>
<accession>A0ABY7T9Y5</accession>
<organism evidence="1 2">
    <name type="scientific">Mucilaginibacter jinjuensis</name>
    <dbReference type="NCBI Taxonomy" id="1176721"/>
    <lineage>
        <taxon>Bacteria</taxon>
        <taxon>Pseudomonadati</taxon>
        <taxon>Bacteroidota</taxon>
        <taxon>Sphingobacteriia</taxon>
        <taxon>Sphingobacteriales</taxon>
        <taxon>Sphingobacteriaceae</taxon>
        <taxon>Mucilaginibacter</taxon>
    </lineage>
</organism>
<dbReference type="Proteomes" id="UP001216139">
    <property type="component" value="Chromosome"/>
</dbReference>